<name>A0A1J9PEJ8_9EURO</name>
<comment type="caution">
    <text evidence="1">The sequence shown here is derived from an EMBL/GenBank/DDBJ whole genome shotgun (WGS) entry which is preliminary data.</text>
</comment>
<dbReference type="VEuPathDB" id="FungiDB:AJ78_05214"/>
<evidence type="ECO:0000313" key="1">
    <source>
        <dbReference type="EMBL" id="OJD14446.1"/>
    </source>
</evidence>
<evidence type="ECO:0000313" key="2">
    <source>
        <dbReference type="Proteomes" id="UP000182235"/>
    </source>
</evidence>
<reference evidence="1 2" key="1">
    <citation type="submission" date="2015-07" db="EMBL/GenBank/DDBJ databases">
        <title>Emmonsia species relationships and genome sequence.</title>
        <authorList>
            <consortium name="The Broad Institute Genomics Platform"/>
            <person name="Cuomo C.A."/>
            <person name="Munoz J.F."/>
            <person name="Imamovic A."/>
            <person name="Priest M.E."/>
            <person name="Young S."/>
            <person name="Clay O.K."/>
            <person name="McEwen J.G."/>
        </authorList>
    </citation>
    <scope>NUCLEOTIDE SEQUENCE [LARGE SCALE GENOMIC DNA]</scope>
    <source>
        <strain evidence="1 2">UAMH 9510</strain>
    </source>
</reference>
<dbReference type="EMBL" id="LGRN01000219">
    <property type="protein sequence ID" value="OJD14446.1"/>
    <property type="molecule type" value="Genomic_DNA"/>
</dbReference>
<proteinExistence type="predicted"/>
<dbReference type="AlphaFoldDB" id="A0A1J9PEJ8"/>
<sequence length="150" mass="17211">MVPLSVFKWKNKKWWKGPENWRARIWRSCLKAMDILGIPPQVHLMQDGQIAKITCPVRQMGCPEMPLYSIIVGSMSWGIGSMRMFALQSGYVPGQRYVHSPTTQSAAHRASHFERAERKLHRHCRTVQSASVVLEGARPPESRNIVFQQQ</sequence>
<protein>
    <submittedName>
        <fullName evidence="1">Uncharacterized protein</fullName>
    </submittedName>
</protein>
<keyword evidence="2" id="KW-1185">Reference proteome</keyword>
<accession>A0A1J9PEJ8</accession>
<gene>
    <name evidence="1" type="ORF">AJ78_05214</name>
</gene>
<dbReference type="Proteomes" id="UP000182235">
    <property type="component" value="Unassembled WGS sequence"/>
</dbReference>
<organism evidence="1 2">
    <name type="scientific">Emergomyces pasteurianus Ep9510</name>
    <dbReference type="NCBI Taxonomy" id="1447872"/>
    <lineage>
        <taxon>Eukaryota</taxon>
        <taxon>Fungi</taxon>
        <taxon>Dikarya</taxon>
        <taxon>Ascomycota</taxon>
        <taxon>Pezizomycotina</taxon>
        <taxon>Eurotiomycetes</taxon>
        <taxon>Eurotiomycetidae</taxon>
        <taxon>Onygenales</taxon>
        <taxon>Ajellomycetaceae</taxon>
        <taxon>Emergomyces</taxon>
    </lineage>
</organism>